<organism evidence="2 3">
    <name type="scientific">Burkholderia cenocepacia</name>
    <dbReference type="NCBI Taxonomy" id="95486"/>
    <lineage>
        <taxon>Bacteria</taxon>
        <taxon>Pseudomonadati</taxon>
        <taxon>Pseudomonadota</taxon>
        <taxon>Betaproteobacteria</taxon>
        <taxon>Burkholderiales</taxon>
        <taxon>Burkholderiaceae</taxon>
        <taxon>Burkholderia</taxon>
        <taxon>Burkholderia cepacia complex</taxon>
    </lineage>
</organism>
<dbReference type="EMBL" id="CP034545">
    <property type="protein sequence ID" value="AZQ49836.1"/>
    <property type="molecule type" value="Genomic_DNA"/>
</dbReference>
<gene>
    <name evidence="2" type="ORF">D5R55_01745</name>
</gene>
<dbReference type="Proteomes" id="UP000277191">
    <property type="component" value="Chromosome 1"/>
</dbReference>
<keyword evidence="1" id="KW-0812">Transmembrane</keyword>
<keyword evidence="1" id="KW-1133">Transmembrane helix</keyword>
<keyword evidence="1" id="KW-0472">Membrane</keyword>
<protein>
    <submittedName>
        <fullName evidence="2">Fimbrial protein</fullName>
    </submittedName>
</protein>
<dbReference type="AlphaFoldDB" id="A0A3Q9F5C8"/>
<accession>A0A3Q9F5C8</accession>
<name>A0A3Q9F5C8_9BURK</name>
<dbReference type="RefSeq" id="WP_126359331.1">
    <property type="nucleotide sequence ID" value="NZ_CP034545.1"/>
</dbReference>
<reference evidence="2 3" key="1">
    <citation type="submission" date="2018-12" db="EMBL/GenBank/DDBJ databases">
        <title>Cadmium resistance mechanism in endophytic bacteria Burkholderia cenocepacia YG-3.</title>
        <authorList>
            <person name="Zhang X."/>
            <person name="Wang X."/>
            <person name="Zhu Y."/>
        </authorList>
    </citation>
    <scope>NUCLEOTIDE SEQUENCE [LARGE SCALE GENOMIC DNA]</scope>
    <source>
        <strain evidence="2 3">YG-3</strain>
    </source>
</reference>
<sequence length="218" mass="23267">MTVGHVAASGGAAVAAEQTVHAVLGDFNLLPYRERLAHALRRRRAAQCGVAILLGVLGTGLWTGAAVLSRWRVDAERAGVEARLRQLQPQVAVAMRAANAAAAIARRDAQAAALAAPYWRVAGLLTTLKQVRADHVRLDALRMTTTGAVLEARAASYRAAARWLAAMAREQRDWRIDIDTLKPASDAPASTAGMPFRFSVQLRWHDAMSSRTVSGGGA</sequence>
<proteinExistence type="predicted"/>
<feature type="transmembrane region" description="Helical" evidence="1">
    <location>
        <begin position="45"/>
        <end position="68"/>
    </location>
</feature>
<evidence type="ECO:0000313" key="3">
    <source>
        <dbReference type="Proteomes" id="UP000277191"/>
    </source>
</evidence>
<evidence type="ECO:0000256" key="1">
    <source>
        <dbReference type="SAM" id="Phobius"/>
    </source>
</evidence>
<evidence type="ECO:0000313" key="2">
    <source>
        <dbReference type="EMBL" id="AZQ49836.1"/>
    </source>
</evidence>